<keyword evidence="2" id="KW-1185">Reference proteome</keyword>
<evidence type="ECO:0000313" key="2">
    <source>
        <dbReference type="Proteomes" id="UP000515164"/>
    </source>
</evidence>
<sequence>MYVERTRPAELDVHQSYKSGQVLLETAKMHGLNEFNFKKMWPEGERVNMPPVRSSLPLADTRAICFMIKRRTRRFDYSMRLNDFEEVQRNHPGDKRMDRIHQDIANISSSMYHLFYTRMTEEDTPENPEKTPGNQNETPGNQNGTPENQKDIPGNQENTPAKKDESDFVFLKPKTYQCYYCRKVFFHPTIYRRHMIHQLKNLHWCSVCKRGFVSRLWFKKHKLFCYIL</sequence>
<accession>A0A6P8MB35</accession>
<name>A0A6P8MB35_9HYME</name>
<proteinExistence type="predicted"/>
<dbReference type="SUPFAM" id="SSF57667">
    <property type="entry name" value="beta-beta-alpha zinc fingers"/>
    <property type="match status" value="1"/>
</dbReference>
<evidence type="ECO:0000313" key="3">
    <source>
        <dbReference type="RefSeq" id="XP_033306994.1"/>
    </source>
</evidence>
<feature type="region of interest" description="Disordered" evidence="1">
    <location>
        <begin position="121"/>
        <end position="164"/>
    </location>
</feature>
<feature type="compositionally biased region" description="Polar residues" evidence="1">
    <location>
        <begin position="132"/>
        <end position="147"/>
    </location>
</feature>
<dbReference type="Gene3D" id="3.30.160.60">
    <property type="entry name" value="Classic Zinc Finger"/>
    <property type="match status" value="1"/>
</dbReference>
<reference evidence="3" key="1">
    <citation type="submission" date="2025-08" db="UniProtKB">
        <authorList>
            <consortium name="RefSeq"/>
        </authorList>
    </citation>
    <scope>IDENTIFICATION</scope>
    <source>
        <tissue evidence="3">Muscle</tissue>
    </source>
</reference>
<evidence type="ECO:0000256" key="1">
    <source>
        <dbReference type="SAM" id="MobiDB-lite"/>
    </source>
</evidence>
<dbReference type="InterPro" id="IPR036236">
    <property type="entry name" value="Znf_C2H2_sf"/>
</dbReference>
<dbReference type="GeneID" id="117209282"/>
<organism evidence="2 3">
    <name type="scientific">Bombus bifarius</name>
    <dbReference type="NCBI Taxonomy" id="103933"/>
    <lineage>
        <taxon>Eukaryota</taxon>
        <taxon>Metazoa</taxon>
        <taxon>Ecdysozoa</taxon>
        <taxon>Arthropoda</taxon>
        <taxon>Hexapoda</taxon>
        <taxon>Insecta</taxon>
        <taxon>Pterygota</taxon>
        <taxon>Neoptera</taxon>
        <taxon>Endopterygota</taxon>
        <taxon>Hymenoptera</taxon>
        <taxon>Apocrita</taxon>
        <taxon>Aculeata</taxon>
        <taxon>Apoidea</taxon>
        <taxon>Anthophila</taxon>
        <taxon>Apidae</taxon>
        <taxon>Bombus</taxon>
        <taxon>Pyrobombus</taxon>
    </lineage>
</organism>
<gene>
    <name evidence="3" type="primary">LOC117209282</name>
</gene>
<dbReference type="Proteomes" id="UP000515164">
    <property type="component" value="Unplaced"/>
</dbReference>
<dbReference type="KEGG" id="bbif:117209282"/>
<protein>
    <submittedName>
        <fullName evidence="3">Uncharacterized protein LOC117209282</fullName>
    </submittedName>
</protein>
<dbReference type="RefSeq" id="XP_033306994.1">
    <property type="nucleotide sequence ID" value="XM_033451103.1"/>
</dbReference>
<dbReference type="AlphaFoldDB" id="A0A6P8MB35"/>